<protein>
    <recommendedName>
        <fullName evidence="3">Apea-like HEPN domain-containing protein</fullName>
    </recommendedName>
</protein>
<dbReference type="EMBL" id="CP070245">
    <property type="protein sequence ID" value="QRV33991.1"/>
    <property type="molecule type" value="Genomic_DNA"/>
</dbReference>
<evidence type="ECO:0008006" key="3">
    <source>
        <dbReference type="Google" id="ProtNLM"/>
    </source>
</evidence>
<name>A0ABD7D033_9ACTN</name>
<evidence type="ECO:0000313" key="2">
    <source>
        <dbReference type="Proteomes" id="UP000623926"/>
    </source>
</evidence>
<accession>A0ABD7D033</accession>
<dbReference type="RefSeq" id="WP_128647737.1">
    <property type="nucleotide sequence ID" value="NZ_CP070245.1"/>
</dbReference>
<evidence type="ECO:0000313" key="1">
    <source>
        <dbReference type="EMBL" id="QRV33991.1"/>
    </source>
</evidence>
<reference evidence="1 2" key="1">
    <citation type="submission" date="2021-02" db="EMBL/GenBank/DDBJ databases">
        <title>FDA dAtabase for Regulatory Grade micrObial Sequences (FDA-ARGOS): Supporting development and validation of Infectious Disease Dx tests.</title>
        <authorList>
            <person name="Sproer C."/>
            <person name="Gronow S."/>
            <person name="Severitt S."/>
            <person name="Schroder I."/>
            <person name="Tallon L."/>
            <person name="Sadzewicz L."/>
            <person name="Zhao X."/>
            <person name="Boylan J."/>
            <person name="Ott S."/>
            <person name="Bowen H."/>
            <person name="Vavikolanu K."/>
            <person name="Mehta A."/>
            <person name="Aluvathingal J."/>
            <person name="Nadendla S."/>
            <person name="Lowell S."/>
            <person name="Myers T."/>
            <person name="Yan Y."/>
            <person name="Sichtig H."/>
        </authorList>
    </citation>
    <scope>NUCLEOTIDE SEQUENCE [LARGE SCALE GENOMIC DNA]</scope>
    <source>
        <strain evidence="1 2">FDAARGOS_1212</strain>
    </source>
</reference>
<dbReference type="AlphaFoldDB" id="A0ABD7D033"/>
<proteinExistence type="predicted"/>
<sequence>MNGENVDHTQKTMPSDEIRRAADRLRRHAEFQTGIQEQAKRLQEADDRAGYFISLAKCKVSVEEGKEGIAIDSNTTPLISIERTRNHPDLALLTGALTPKSRQSFAILHHISTHVCHELYVSQELAHSPQAALNIAYRIVSLLRMRSNCLFNAVAFSEIPWSQMACHDESVSVQILEELRSSLWPADGVIEQQDLNWCVDHIIRLIELYEVPNYRLAFDAAAESPFIRDARTSVARMWSGIEALFGAEHELSFRLSLYAAVLISDDPDERVRVKSRFKRLYGLRSKAVHGAKMTDAALQEALTDSWDLLRDLLIACIQTAPTVPSVADLDRALLGYKLSRDGGVSATP</sequence>
<organism evidence="1 2">
    <name type="scientific">Streptomyces californicus</name>
    <dbReference type="NCBI Taxonomy" id="67351"/>
    <lineage>
        <taxon>Bacteria</taxon>
        <taxon>Bacillati</taxon>
        <taxon>Actinomycetota</taxon>
        <taxon>Actinomycetes</taxon>
        <taxon>Kitasatosporales</taxon>
        <taxon>Streptomycetaceae</taxon>
        <taxon>Streptomyces</taxon>
    </lineage>
</organism>
<dbReference type="Proteomes" id="UP000623926">
    <property type="component" value="Chromosome"/>
</dbReference>
<gene>
    <name evidence="1" type="ORF">I6J42_07860</name>
</gene>